<dbReference type="InterPro" id="IPR048840">
    <property type="entry name" value="PolA_pol_NTPase"/>
</dbReference>
<evidence type="ECO:0000259" key="16">
    <source>
        <dbReference type="Pfam" id="PF20750"/>
    </source>
</evidence>
<feature type="domain" description="Poly(A) polymerase RNA-binding" evidence="14">
    <location>
        <begin position="769"/>
        <end position="826"/>
    </location>
</feature>
<keyword evidence="9" id="KW-0547">Nucleotide-binding</keyword>
<gene>
    <name evidence="17" type="ORF">H257_15625</name>
</gene>
<dbReference type="SUPFAM" id="SSF81301">
    <property type="entry name" value="Nucleotidyltransferase"/>
    <property type="match status" value="1"/>
</dbReference>
<dbReference type="EMBL" id="KI913185">
    <property type="protein sequence ID" value="ETV68466.1"/>
    <property type="molecule type" value="Genomic_DNA"/>
</dbReference>
<dbReference type="SUPFAM" id="SSF55003">
    <property type="entry name" value="PAP/Archaeal CCA-adding enzyme, C-terminal domain"/>
    <property type="match status" value="1"/>
</dbReference>
<dbReference type="FunFam" id="1.10.1410.10:FF:000001">
    <property type="entry name" value="Putative poly(A) polymerase gamma"/>
    <property type="match status" value="1"/>
</dbReference>
<evidence type="ECO:0000256" key="11">
    <source>
        <dbReference type="ARBA" id="ARBA00022842"/>
    </source>
</evidence>
<evidence type="ECO:0000256" key="9">
    <source>
        <dbReference type="ARBA" id="ARBA00022741"/>
    </source>
</evidence>
<dbReference type="SUPFAM" id="SSF81631">
    <property type="entry name" value="PAP/OAS1 substrate-binding domain"/>
    <property type="match status" value="1"/>
</dbReference>
<dbReference type="GO" id="GO:0046872">
    <property type="term" value="F:metal ion binding"/>
    <property type="evidence" value="ECO:0007669"/>
    <property type="project" value="UniProtKB-KW"/>
</dbReference>
<dbReference type="Pfam" id="PF20750">
    <property type="entry name" value="PAP_NTPase"/>
    <property type="match status" value="1"/>
</dbReference>
<sequence>MFAWGKPSAALARPVDLLGLNAASDDDEAWPTLSSGRPTAASKKRTSSSRRKRHGDGDFFLPLTPPNMQAPPAPPVSSIVMNLPTKLPVLEVPTIETNWSTRSKQWESDSEDSPSSPVRSHSIEEPPHLSGSHRIRRAMSEESVLKPARYESTPPSSPSSSRVDDATALESQTQAREHIWNMVFNNHASSSSPSSSSTPRASRAMSLPGWMPTMKFASDLQEDDTLNKPVPPYEPSIDDDDDLDEVCSNGSSDTTVLSSYNSSPRTTSTSVDSLKSPPPPPLLDPHLSLPSPLPSCHCPMASDSTQGSFMPQSSRMSAAIPSSKCTCAPSNEDVDPVILARLADDFRAQRLANQANALMWSVEQATARGVVSNSTEQTLYHLIGRGAFEEARDILYRHCHLTPAVHNLGSKATAATAPDNTPLSPTVPVDVVANSALTAFVDAMAPKDSVAGRRHKQTVLRALSTLVASWVKRVGVERGLSPEHIALTSGALFAAGSYRLAIDDPSSDIDTVAVAPWHVTHADFFGSFVDLLRSCPAVSSLTPVSNAFVPLLALVYDNVALDVLFARVPMPTVLPSQDIDSDYILAGVDPASMKSLNAPRVSTLLLRLVPQPAVFRAVARAIRAWAKARGIYSSKWGYLGGVSWTILVAFVCQMYPQETDCESVFVRFFHVMSEWAWPQPVMLNVLYDAGLGLESWDPRLNVFDRTHLMPIITPAYPPMNSAVQVSHTTFKVMYDELWRARHFADLAAHAANDADVKRAKWVDLFAPTNFFVRYDVYLGLSYSANTRDDMCIWSKFVHSRVRKLVDGLQHVEGMCNVHALPTHFPHPVGNSSPDGGEGGSDGQCLHRESVFIGLEFKARVPGNRSIFLDPQMEATIGQTIRFFEATDLQQFGVRAPGMTLSTTLLQWESLPEFVFAHGREAARDDRVRLATSPASHPAPPPPPRSRFVYPAPFGTTTATMNSHHRPKSKTTKKAKRKDKQHTSSI</sequence>
<dbReference type="InterPro" id="IPR043519">
    <property type="entry name" value="NT_sf"/>
</dbReference>
<protein>
    <recommendedName>
        <fullName evidence="5">polynucleotide adenylyltransferase</fullName>
        <ecNumber evidence="5">2.7.7.19</ecNumber>
    </recommendedName>
</protein>
<dbReference type="InterPro" id="IPR007012">
    <property type="entry name" value="PolA_pol_cen_dom"/>
</dbReference>
<name>W4FNF7_APHAT</name>
<dbReference type="Gene3D" id="3.30.70.590">
    <property type="entry name" value="Poly(A) polymerase predicted RNA binding domain"/>
    <property type="match status" value="1"/>
</dbReference>
<dbReference type="Pfam" id="PF04926">
    <property type="entry name" value="PAP_RNA-bind"/>
    <property type="match status" value="1"/>
</dbReference>
<dbReference type="GO" id="GO:0006397">
    <property type="term" value="P:mRNA processing"/>
    <property type="evidence" value="ECO:0007669"/>
    <property type="project" value="UniProtKB-KW"/>
</dbReference>
<comment type="cofactor">
    <cofactor evidence="2">
        <name>Mg(2+)</name>
        <dbReference type="ChEBI" id="CHEBI:18420"/>
    </cofactor>
</comment>
<dbReference type="RefSeq" id="XP_009842092.1">
    <property type="nucleotide sequence ID" value="XM_009843790.1"/>
</dbReference>
<dbReference type="CDD" id="cd05402">
    <property type="entry name" value="NT_PAP_TUTase"/>
    <property type="match status" value="1"/>
</dbReference>
<evidence type="ECO:0000256" key="12">
    <source>
        <dbReference type="ARBA" id="ARBA00023242"/>
    </source>
</evidence>
<dbReference type="InterPro" id="IPR007010">
    <property type="entry name" value="PolA_pol_RNA-bd_dom"/>
</dbReference>
<feature type="compositionally biased region" description="Basic residues" evidence="13">
    <location>
        <begin position="42"/>
        <end position="54"/>
    </location>
</feature>
<evidence type="ECO:0000256" key="2">
    <source>
        <dbReference type="ARBA" id="ARBA00001946"/>
    </source>
</evidence>
<feature type="compositionally biased region" description="Polar residues" evidence="13">
    <location>
        <begin position="248"/>
        <end position="271"/>
    </location>
</feature>
<feature type="region of interest" description="Disordered" evidence="13">
    <location>
        <begin position="929"/>
        <end position="985"/>
    </location>
</feature>
<comment type="similarity">
    <text evidence="4">Belongs to the poly(A) polymerase family.</text>
</comment>
<dbReference type="GO" id="GO:0005524">
    <property type="term" value="F:ATP binding"/>
    <property type="evidence" value="ECO:0007669"/>
    <property type="project" value="UniProtKB-KW"/>
</dbReference>
<dbReference type="GO" id="GO:0003723">
    <property type="term" value="F:RNA binding"/>
    <property type="evidence" value="ECO:0007669"/>
    <property type="project" value="InterPro"/>
</dbReference>
<dbReference type="OrthoDB" id="412748at2759"/>
<evidence type="ECO:0000256" key="10">
    <source>
        <dbReference type="ARBA" id="ARBA00022840"/>
    </source>
</evidence>
<evidence type="ECO:0000256" key="7">
    <source>
        <dbReference type="ARBA" id="ARBA00022679"/>
    </source>
</evidence>
<comment type="cofactor">
    <cofactor evidence="1">
        <name>Mn(2+)</name>
        <dbReference type="ChEBI" id="CHEBI:29035"/>
    </cofactor>
</comment>
<evidence type="ECO:0000256" key="13">
    <source>
        <dbReference type="SAM" id="MobiDB-lite"/>
    </source>
</evidence>
<feature type="domain" description="Poly(A) polymerase central" evidence="15">
    <location>
        <begin position="614"/>
        <end position="765"/>
    </location>
</feature>
<feature type="compositionally biased region" description="Acidic residues" evidence="13">
    <location>
        <begin position="236"/>
        <end position="245"/>
    </location>
</feature>
<reference evidence="17" key="1">
    <citation type="submission" date="2013-12" db="EMBL/GenBank/DDBJ databases">
        <title>The Genome Sequence of Aphanomyces astaci APO3.</title>
        <authorList>
            <consortium name="The Broad Institute Genomics Platform"/>
            <person name="Russ C."/>
            <person name="Tyler B."/>
            <person name="van West P."/>
            <person name="Dieguez-Uribeondo J."/>
            <person name="Young S.K."/>
            <person name="Zeng Q."/>
            <person name="Gargeya S."/>
            <person name="Fitzgerald M."/>
            <person name="Abouelleil A."/>
            <person name="Alvarado L."/>
            <person name="Chapman S.B."/>
            <person name="Gainer-Dewar J."/>
            <person name="Goldberg J."/>
            <person name="Griggs A."/>
            <person name="Gujja S."/>
            <person name="Hansen M."/>
            <person name="Howarth C."/>
            <person name="Imamovic A."/>
            <person name="Ireland A."/>
            <person name="Larimer J."/>
            <person name="McCowan C."/>
            <person name="Murphy C."/>
            <person name="Pearson M."/>
            <person name="Poon T.W."/>
            <person name="Priest M."/>
            <person name="Roberts A."/>
            <person name="Saif S."/>
            <person name="Shea T."/>
            <person name="Sykes S."/>
            <person name="Wortman J."/>
            <person name="Nusbaum C."/>
            <person name="Birren B."/>
        </authorList>
    </citation>
    <scope>NUCLEOTIDE SEQUENCE [LARGE SCALE GENOMIC DNA]</scope>
    <source>
        <strain evidence="17">APO3</strain>
    </source>
</reference>
<evidence type="ECO:0000313" key="17">
    <source>
        <dbReference type="EMBL" id="ETV68466.1"/>
    </source>
</evidence>
<evidence type="ECO:0000256" key="1">
    <source>
        <dbReference type="ARBA" id="ARBA00001936"/>
    </source>
</evidence>
<feature type="region of interest" description="Disordered" evidence="13">
    <location>
        <begin position="223"/>
        <end position="286"/>
    </location>
</feature>
<dbReference type="PANTHER" id="PTHR10682:SF10">
    <property type="entry name" value="POLYNUCLEOTIDE ADENYLYLTRANSFERASE"/>
    <property type="match status" value="1"/>
</dbReference>
<dbReference type="InterPro" id="IPR011068">
    <property type="entry name" value="NuclTrfase_I-like_C"/>
</dbReference>
<feature type="region of interest" description="Disordered" evidence="13">
    <location>
        <begin position="24"/>
        <end position="77"/>
    </location>
</feature>
<keyword evidence="11" id="KW-0460">Magnesium</keyword>
<dbReference type="Gene3D" id="1.10.1410.10">
    <property type="match status" value="1"/>
</dbReference>
<feature type="compositionally biased region" description="Pro residues" evidence="13">
    <location>
        <begin position="63"/>
        <end position="75"/>
    </location>
</feature>
<dbReference type="AlphaFoldDB" id="W4FNF7"/>
<organism evidence="17">
    <name type="scientific">Aphanomyces astaci</name>
    <name type="common">Crayfish plague agent</name>
    <dbReference type="NCBI Taxonomy" id="112090"/>
    <lineage>
        <taxon>Eukaryota</taxon>
        <taxon>Sar</taxon>
        <taxon>Stramenopiles</taxon>
        <taxon>Oomycota</taxon>
        <taxon>Saprolegniomycetes</taxon>
        <taxon>Saprolegniales</taxon>
        <taxon>Verrucalvaceae</taxon>
        <taxon>Aphanomyces</taxon>
    </lineage>
</organism>
<feature type="region of interest" description="Disordered" evidence="13">
    <location>
        <begin position="100"/>
        <end position="172"/>
    </location>
</feature>
<dbReference type="GO" id="GO:0031123">
    <property type="term" value="P:RNA 3'-end processing"/>
    <property type="evidence" value="ECO:0007669"/>
    <property type="project" value="InterPro"/>
</dbReference>
<evidence type="ECO:0000256" key="3">
    <source>
        <dbReference type="ARBA" id="ARBA00004123"/>
    </source>
</evidence>
<evidence type="ECO:0000256" key="6">
    <source>
        <dbReference type="ARBA" id="ARBA00022664"/>
    </source>
</evidence>
<feature type="region of interest" description="Disordered" evidence="13">
    <location>
        <begin position="186"/>
        <end position="206"/>
    </location>
</feature>
<dbReference type="Gene3D" id="3.30.460.10">
    <property type="entry name" value="Beta Polymerase, domain 2"/>
    <property type="match status" value="1"/>
</dbReference>
<dbReference type="EC" id="2.7.7.19" evidence="5"/>
<dbReference type="STRING" id="112090.W4FNF7"/>
<keyword evidence="6" id="KW-0507">mRNA processing</keyword>
<proteinExistence type="inferred from homology"/>
<dbReference type="Pfam" id="PF04928">
    <property type="entry name" value="PAP_central"/>
    <property type="match status" value="1"/>
</dbReference>
<comment type="subcellular location">
    <subcellularLocation>
        <location evidence="3">Nucleus</location>
    </subcellularLocation>
</comment>
<dbReference type="VEuPathDB" id="FungiDB:H257_15625"/>
<keyword evidence="12" id="KW-0539">Nucleus</keyword>
<evidence type="ECO:0000256" key="8">
    <source>
        <dbReference type="ARBA" id="ARBA00022723"/>
    </source>
</evidence>
<evidence type="ECO:0000256" key="5">
    <source>
        <dbReference type="ARBA" id="ARBA00012388"/>
    </source>
</evidence>
<feature type="compositionally biased region" description="Low complexity" evidence="13">
    <location>
        <begin position="152"/>
        <end position="161"/>
    </location>
</feature>
<evidence type="ECO:0000256" key="4">
    <source>
        <dbReference type="ARBA" id="ARBA00010912"/>
    </source>
</evidence>
<feature type="compositionally biased region" description="Basic residues" evidence="13">
    <location>
        <begin position="962"/>
        <end position="979"/>
    </location>
</feature>
<feature type="compositionally biased region" description="Low complexity" evidence="13">
    <location>
        <begin position="188"/>
        <end position="206"/>
    </location>
</feature>
<evidence type="ECO:0000259" key="15">
    <source>
        <dbReference type="Pfam" id="PF04928"/>
    </source>
</evidence>
<dbReference type="GO" id="GO:1990817">
    <property type="term" value="F:poly(A) RNA polymerase activity"/>
    <property type="evidence" value="ECO:0007669"/>
    <property type="project" value="UniProtKB-EC"/>
</dbReference>
<keyword evidence="10" id="KW-0067">ATP-binding</keyword>
<feature type="domain" description="Poly(A) polymerase nucleotidyltransferase" evidence="16">
    <location>
        <begin position="428"/>
        <end position="609"/>
    </location>
</feature>
<keyword evidence="8" id="KW-0479">Metal-binding</keyword>
<dbReference type="PANTHER" id="PTHR10682">
    <property type="entry name" value="POLY A POLYMERASE"/>
    <property type="match status" value="1"/>
</dbReference>
<dbReference type="GO" id="GO:0005634">
    <property type="term" value="C:nucleus"/>
    <property type="evidence" value="ECO:0007669"/>
    <property type="project" value="UniProtKB-SubCell"/>
</dbReference>
<evidence type="ECO:0000259" key="14">
    <source>
        <dbReference type="Pfam" id="PF04926"/>
    </source>
</evidence>
<dbReference type="GeneID" id="20817621"/>
<accession>W4FNF7</accession>
<keyword evidence="7" id="KW-0808">Transferase</keyword>